<dbReference type="Gene3D" id="6.10.250.2250">
    <property type="match status" value="1"/>
</dbReference>
<dbReference type="SUPFAM" id="SSF46626">
    <property type="entry name" value="Cytochrome c"/>
    <property type="match status" value="1"/>
</dbReference>
<protein>
    <submittedName>
        <fullName evidence="7">Cytochrome c oxidase, cbb3-type subunit II</fullName>
    </submittedName>
</protein>
<evidence type="ECO:0000256" key="5">
    <source>
        <dbReference type="SAM" id="Phobius"/>
    </source>
</evidence>
<gene>
    <name evidence="7" type="primary">ccoO</name>
    <name evidence="7" type="ORF">GCM10007315_26430</name>
</gene>
<keyword evidence="5" id="KW-0472">Membrane</keyword>
<dbReference type="InterPro" id="IPR003468">
    <property type="entry name" value="Cyt_c_oxidase_monohaem-su/FixO"/>
</dbReference>
<evidence type="ECO:0000256" key="4">
    <source>
        <dbReference type="PROSITE-ProRule" id="PRU00433"/>
    </source>
</evidence>
<keyword evidence="1 4" id="KW-0349">Heme</keyword>
<dbReference type="GO" id="GO:0009055">
    <property type="term" value="F:electron transfer activity"/>
    <property type="evidence" value="ECO:0007669"/>
    <property type="project" value="InterPro"/>
</dbReference>
<keyword evidence="5" id="KW-0812">Transmembrane</keyword>
<keyword evidence="3 4" id="KW-0408">Iron</keyword>
<dbReference type="NCBIfam" id="NF011055">
    <property type="entry name" value="PRK14487.1"/>
    <property type="match status" value="1"/>
</dbReference>
<evidence type="ECO:0000256" key="2">
    <source>
        <dbReference type="ARBA" id="ARBA00022723"/>
    </source>
</evidence>
<keyword evidence="2 4" id="KW-0479">Metal-binding</keyword>
<feature type="transmembrane region" description="Helical" evidence="5">
    <location>
        <begin position="16"/>
        <end position="38"/>
    </location>
</feature>
<dbReference type="EMBL" id="BMYJ01000008">
    <property type="protein sequence ID" value="GHC61160.1"/>
    <property type="molecule type" value="Genomic_DNA"/>
</dbReference>
<evidence type="ECO:0000256" key="1">
    <source>
        <dbReference type="ARBA" id="ARBA00022617"/>
    </source>
</evidence>
<evidence type="ECO:0000256" key="3">
    <source>
        <dbReference type="ARBA" id="ARBA00023004"/>
    </source>
</evidence>
<comment type="caution">
    <text evidence="7">The sequence shown here is derived from an EMBL/GenBank/DDBJ whole genome shotgun (WGS) entry which is preliminary data.</text>
</comment>
<evidence type="ECO:0000313" key="8">
    <source>
        <dbReference type="Proteomes" id="UP000638981"/>
    </source>
</evidence>
<organism evidence="7 8">
    <name type="scientific">Neogemmobacter tilapiae</name>
    <dbReference type="NCBI Taxonomy" id="875041"/>
    <lineage>
        <taxon>Bacteria</taxon>
        <taxon>Pseudomonadati</taxon>
        <taxon>Pseudomonadota</taxon>
        <taxon>Alphaproteobacteria</taxon>
        <taxon>Rhodobacterales</taxon>
        <taxon>Paracoccaceae</taxon>
        <taxon>Neogemmobacter</taxon>
    </lineage>
</organism>
<dbReference type="NCBIfam" id="TIGR00781">
    <property type="entry name" value="ccoO"/>
    <property type="match status" value="1"/>
</dbReference>
<dbReference type="AlphaFoldDB" id="A0A918TSI6"/>
<keyword evidence="8" id="KW-1185">Reference proteome</keyword>
<dbReference type="Gene3D" id="1.10.760.10">
    <property type="entry name" value="Cytochrome c-like domain"/>
    <property type="match status" value="1"/>
</dbReference>
<evidence type="ECO:0000259" key="6">
    <source>
        <dbReference type="PROSITE" id="PS51007"/>
    </source>
</evidence>
<keyword evidence="5" id="KW-1133">Transmembrane helix</keyword>
<reference evidence="7" key="2">
    <citation type="submission" date="2020-09" db="EMBL/GenBank/DDBJ databases">
        <authorList>
            <person name="Sun Q."/>
            <person name="Kim S."/>
        </authorList>
    </citation>
    <scope>NUCLEOTIDE SEQUENCE</scope>
    <source>
        <strain evidence="7">KCTC 23310</strain>
    </source>
</reference>
<sequence length="241" mass="27062">MGILDKHKILETNATLLLAGSLFVVTIGGIVEIAPLFYLENTIEKVEGVRPYSPLELAGRDIYIREGCYVCHSQMIRPMRDEVERYGHYSLAAESMYDHPFQWGSKRTGPDLARVGGRYSDAWHVDHLINPQSVVPESIMPKYGFLMDRVIEPEFIVERLETDRMVGVPYSDEMLAEAAADFMAQANPDADTEGLMARYPKAVVSNFDGQASLTEMDALVAYLQVLGTMVDFSTFQPDPMR</sequence>
<reference evidence="7" key="1">
    <citation type="journal article" date="2014" name="Int. J. Syst. Evol. Microbiol.">
        <title>Complete genome sequence of Corynebacterium casei LMG S-19264T (=DSM 44701T), isolated from a smear-ripened cheese.</title>
        <authorList>
            <consortium name="US DOE Joint Genome Institute (JGI-PGF)"/>
            <person name="Walter F."/>
            <person name="Albersmeier A."/>
            <person name="Kalinowski J."/>
            <person name="Ruckert C."/>
        </authorList>
    </citation>
    <scope>NUCLEOTIDE SEQUENCE</scope>
    <source>
        <strain evidence="7">KCTC 23310</strain>
    </source>
</reference>
<dbReference type="InterPro" id="IPR036909">
    <property type="entry name" value="Cyt_c-like_dom_sf"/>
</dbReference>
<dbReference type="PROSITE" id="PS51007">
    <property type="entry name" value="CYTC"/>
    <property type="match status" value="1"/>
</dbReference>
<accession>A0A918TSI6</accession>
<dbReference type="InterPro" id="IPR009056">
    <property type="entry name" value="Cyt_c-like_dom"/>
</dbReference>
<proteinExistence type="predicted"/>
<name>A0A918TSI6_9RHOB</name>
<dbReference type="RefSeq" id="WP_189412161.1">
    <property type="nucleotide sequence ID" value="NZ_BMYJ01000008.1"/>
</dbReference>
<dbReference type="Pfam" id="PF02433">
    <property type="entry name" value="FixO"/>
    <property type="match status" value="1"/>
</dbReference>
<dbReference type="GO" id="GO:0020037">
    <property type="term" value="F:heme binding"/>
    <property type="evidence" value="ECO:0007669"/>
    <property type="project" value="InterPro"/>
</dbReference>
<evidence type="ECO:0000313" key="7">
    <source>
        <dbReference type="EMBL" id="GHC61160.1"/>
    </source>
</evidence>
<dbReference type="GO" id="GO:0046872">
    <property type="term" value="F:metal ion binding"/>
    <property type="evidence" value="ECO:0007669"/>
    <property type="project" value="UniProtKB-KW"/>
</dbReference>
<feature type="domain" description="Cytochrome c" evidence="6">
    <location>
        <begin position="54"/>
        <end position="227"/>
    </location>
</feature>
<dbReference type="Proteomes" id="UP000638981">
    <property type="component" value="Unassembled WGS sequence"/>
</dbReference>